<dbReference type="GO" id="GO:0005975">
    <property type="term" value="P:carbohydrate metabolic process"/>
    <property type="evidence" value="ECO:0007669"/>
    <property type="project" value="InterPro"/>
</dbReference>
<comment type="caution">
    <text evidence="11">The sequence shown here is derived from an EMBL/GenBank/DDBJ whole genome shotgun (WGS) entry which is preliminary data.</text>
</comment>
<evidence type="ECO:0008006" key="13">
    <source>
        <dbReference type="Google" id="ProtNLM"/>
    </source>
</evidence>
<evidence type="ECO:0000313" key="12">
    <source>
        <dbReference type="Proteomes" id="UP001346149"/>
    </source>
</evidence>
<evidence type="ECO:0000256" key="9">
    <source>
        <dbReference type="RuleBase" id="RU361169"/>
    </source>
</evidence>
<dbReference type="EMBL" id="JAXQNO010000010">
    <property type="protein sequence ID" value="KAK4790631.1"/>
    <property type="molecule type" value="Genomic_DNA"/>
</dbReference>
<name>A0AAN7LQF9_TRANT</name>
<comment type="similarity">
    <text evidence="2 9">Belongs to the glycosyl hydrolase 28 family.</text>
</comment>
<protein>
    <recommendedName>
        <fullName evidence="13">Polygalacturonase</fullName>
    </recommendedName>
</protein>
<dbReference type="Gene3D" id="2.160.20.10">
    <property type="entry name" value="Single-stranded right-handed beta-helix, Pectin lyase-like"/>
    <property type="match status" value="1"/>
</dbReference>
<dbReference type="Proteomes" id="UP001346149">
    <property type="component" value="Unassembled WGS sequence"/>
</dbReference>
<dbReference type="InterPro" id="IPR000743">
    <property type="entry name" value="Glyco_hydro_28"/>
</dbReference>
<evidence type="ECO:0000256" key="6">
    <source>
        <dbReference type="ARBA" id="ARBA00023295"/>
    </source>
</evidence>
<dbReference type="Pfam" id="PF00295">
    <property type="entry name" value="Glyco_hydro_28"/>
    <property type="match status" value="2"/>
</dbReference>
<evidence type="ECO:0000256" key="7">
    <source>
        <dbReference type="ARBA" id="ARBA00023316"/>
    </source>
</evidence>
<dbReference type="PANTHER" id="PTHR31375">
    <property type="match status" value="1"/>
</dbReference>
<keyword evidence="7" id="KW-0961">Cell wall biogenesis/degradation</keyword>
<keyword evidence="4" id="KW-0964">Secreted</keyword>
<evidence type="ECO:0000256" key="3">
    <source>
        <dbReference type="ARBA" id="ARBA00022512"/>
    </source>
</evidence>
<feature type="chain" id="PRO_5042922495" description="Polygalacturonase" evidence="10">
    <location>
        <begin position="26"/>
        <end position="435"/>
    </location>
</feature>
<accession>A0AAN7LQF9</accession>
<gene>
    <name evidence="11" type="ORF">SAY86_017935</name>
</gene>
<keyword evidence="10" id="KW-0732">Signal</keyword>
<dbReference type="GO" id="GO:0004650">
    <property type="term" value="F:polygalacturonase activity"/>
    <property type="evidence" value="ECO:0007669"/>
    <property type="project" value="InterPro"/>
</dbReference>
<keyword evidence="5 9" id="KW-0378">Hydrolase</keyword>
<keyword evidence="3" id="KW-0134">Cell wall</keyword>
<evidence type="ECO:0000256" key="4">
    <source>
        <dbReference type="ARBA" id="ARBA00022525"/>
    </source>
</evidence>
<dbReference type="GO" id="GO:0071555">
    <property type="term" value="P:cell wall organization"/>
    <property type="evidence" value="ECO:0007669"/>
    <property type="project" value="UniProtKB-KW"/>
</dbReference>
<sequence>MQTMDGRARTTINFVSIALTMTCIAFFPSSPATMAAQYDVVSWGARADGKTDSSKSFLSAWASACSSSGASTVYVPKGSYYIKTAAFNGPCKSSSITFKIDGTLLAPFDYGVIGNSANWIIFRHVTGLNVYGGTLNGQGSGLWACKNSGKSCPDGATNLEFSNSKNIIVSGLSSVNSQMFHIVISGCENVKLQGVNVTASRASPNTDGIHVSQSTGVTILNSRIGTGDDCVSIGPGASNLWIENIVCGPGHGISIGSLGQNLHEAGVQNVMVKTVAFTGTQNGVRIKSWARPSTGFVHNVLFQHVIMNNVENPIIIDQHYCPNNNGCPNQVRTRTQFNNLKCSRHARRTFWIIKLTIVYAFGQASGIKISDVTFQDIHGTSATQVAVKFDCSSKYPCTGINLQDVKLTYGSKVAQASCSHAGGTASGFVQPSSCL</sequence>
<evidence type="ECO:0000256" key="2">
    <source>
        <dbReference type="ARBA" id="ARBA00008834"/>
    </source>
</evidence>
<dbReference type="InterPro" id="IPR012334">
    <property type="entry name" value="Pectin_lyas_fold"/>
</dbReference>
<dbReference type="AlphaFoldDB" id="A0AAN7LQF9"/>
<dbReference type="SMART" id="SM00710">
    <property type="entry name" value="PbH1"/>
    <property type="match status" value="6"/>
</dbReference>
<comment type="subcellular location">
    <subcellularLocation>
        <location evidence="1">Secreted</location>
        <location evidence="1">Cell wall</location>
    </subcellularLocation>
</comment>
<evidence type="ECO:0000256" key="10">
    <source>
        <dbReference type="SAM" id="SignalP"/>
    </source>
</evidence>
<evidence type="ECO:0000256" key="5">
    <source>
        <dbReference type="ARBA" id="ARBA00022801"/>
    </source>
</evidence>
<evidence type="ECO:0000256" key="8">
    <source>
        <dbReference type="PROSITE-ProRule" id="PRU10052"/>
    </source>
</evidence>
<organism evidence="11 12">
    <name type="scientific">Trapa natans</name>
    <name type="common">Water chestnut</name>
    <dbReference type="NCBI Taxonomy" id="22666"/>
    <lineage>
        <taxon>Eukaryota</taxon>
        <taxon>Viridiplantae</taxon>
        <taxon>Streptophyta</taxon>
        <taxon>Embryophyta</taxon>
        <taxon>Tracheophyta</taxon>
        <taxon>Spermatophyta</taxon>
        <taxon>Magnoliopsida</taxon>
        <taxon>eudicotyledons</taxon>
        <taxon>Gunneridae</taxon>
        <taxon>Pentapetalae</taxon>
        <taxon>rosids</taxon>
        <taxon>malvids</taxon>
        <taxon>Myrtales</taxon>
        <taxon>Lythraceae</taxon>
        <taxon>Trapa</taxon>
    </lineage>
</organism>
<feature type="signal peptide" evidence="10">
    <location>
        <begin position="1"/>
        <end position="25"/>
    </location>
</feature>
<dbReference type="SUPFAM" id="SSF51126">
    <property type="entry name" value="Pectin lyase-like"/>
    <property type="match status" value="1"/>
</dbReference>
<proteinExistence type="inferred from homology"/>
<evidence type="ECO:0000313" key="11">
    <source>
        <dbReference type="EMBL" id="KAK4790631.1"/>
    </source>
</evidence>
<reference evidence="11 12" key="1">
    <citation type="journal article" date="2023" name="Hortic Res">
        <title>Pangenome of water caltrop reveals structural variations and asymmetric subgenome divergence after allopolyploidization.</title>
        <authorList>
            <person name="Zhang X."/>
            <person name="Chen Y."/>
            <person name="Wang L."/>
            <person name="Yuan Y."/>
            <person name="Fang M."/>
            <person name="Shi L."/>
            <person name="Lu R."/>
            <person name="Comes H.P."/>
            <person name="Ma Y."/>
            <person name="Chen Y."/>
            <person name="Huang G."/>
            <person name="Zhou Y."/>
            <person name="Zheng Z."/>
            <person name="Qiu Y."/>
        </authorList>
    </citation>
    <scope>NUCLEOTIDE SEQUENCE [LARGE SCALE GENOMIC DNA]</scope>
    <source>
        <strain evidence="11">F231</strain>
    </source>
</reference>
<dbReference type="InterPro" id="IPR011050">
    <property type="entry name" value="Pectin_lyase_fold/virulence"/>
</dbReference>
<evidence type="ECO:0000256" key="1">
    <source>
        <dbReference type="ARBA" id="ARBA00004191"/>
    </source>
</evidence>
<feature type="active site" evidence="8">
    <location>
        <position position="251"/>
    </location>
</feature>
<dbReference type="InterPro" id="IPR006626">
    <property type="entry name" value="PbH1"/>
</dbReference>
<keyword evidence="6 9" id="KW-0326">Glycosidase</keyword>
<keyword evidence="12" id="KW-1185">Reference proteome</keyword>
<dbReference type="PROSITE" id="PS00502">
    <property type="entry name" value="POLYGALACTURONASE"/>
    <property type="match status" value="1"/>
</dbReference>